<dbReference type="STRING" id="56804.BAE46_03475"/>
<dbReference type="InterPro" id="IPR002477">
    <property type="entry name" value="Peptidoglycan-bd-like"/>
</dbReference>
<evidence type="ECO:0000259" key="2">
    <source>
        <dbReference type="Pfam" id="PF13406"/>
    </source>
</evidence>
<dbReference type="eggNOG" id="COG3409">
    <property type="taxonomic scope" value="Bacteria"/>
</dbReference>
<gene>
    <name evidence="3" type="primary">mltB</name>
    <name evidence="3" type="ORF">GPUN_0024</name>
</gene>
<keyword evidence="3" id="KW-0326">Glycosidase</keyword>
<dbReference type="FunFam" id="1.10.8.350:FF:000001">
    <property type="entry name" value="Lytic murein transglycosylase B"/>
    <property type="match status" value="1"/>
</dbReference>
<dbReference type="InterPro" id="IPR036365">
    <property type="entry name" value="PGBD-like_sf"/>
</dbReference>
<dbReference type="GO" id="GO:0016798">
    <property type="term" value="F:hydrolase activity, acting on glycosyl bonds"/>
    <property type="evidence" value="ECO:0007669"/>
    <property type="project" value="UniProtKB-KW"/>
</dbReference>
<accession>H5T7A1</accession>
<dbReference type="Gene3D" id="1.10.101.10">
    <property type="entry name" value="PGBD-like superfamily/PGBD"/>
    <property type="match status" value="1"/>
</dbReference>
<dbReference type="eggNOG" id="COG2951">
    <property type="taxonomic scope" value="Bacteria"/>
</dbReference>
<dbReference type="GO" id="GO:0009253">
    <property type="term" value="P:peptidoglycan catabolic process"/>
    <property type="evidence" value="ECO:0007669"/>
    <property type="project" value="TreeGrafter"/>
</dbReference>
<dbReference type="InterPro" id="IPR043426">
    <property type="entry name" value="MltB-like"/>
</dbReference>
<dbReference type="InterPro" id="IPR023346">
    <property type="entry name" value="Lysozyme-like_dom_sf"/>
</dbReference>
<dbReference type="EC" id="3.2.1.-" evidence="3"/>
<dbReference type="Pfam" id="PF01471">
    <property type="entry name" value="PG_binding_1"/>
    <property type="match status" value="1"/>
</dbReference>
<dbReference type="InterPro" id="IPR036366">
    <property type="entry name" value="PGBDSf"/>
</dbReference>
<reference evidence="3 4" key="2">
    <citation type="journal article" date="2017" name="Antonie Van Leeuwenhoek">
        <title>Rhizobium rhizosphaerae sp. nov., a novel species isolated from rice rhizosphere.</title>
        <authorList>
            <person name="Zhao J.J."/>
            <person name="Zhang J."/>
            <person name="Zhang R.J."/>
            <person name="Zhang C.W."/>
            <person name="Yin H.Q."/>
            <person name="Zhang X.X."/>
        </authorList>
    </citation>
    <scope>NUCLEOTIDE SEQUENCE [LARGE SCALE GENOMIC DNA]</scope>
    <source>
        <strain evidence="3 4">ACAM 611</strain>
    </source>
</reference>
<evidence type="ECO:0000313" key="4">
    <source>
        <dbReference type="Proteomes" id="UP000053586"/>
    </source>
</evidence>
<evidence type="ECO:0000313" key="3">
    <source>
        <dbReference type="EMBL" id="GAB54178.1"/>
    </source>
</evidence>
<dbReference type="PANTHER" id="PTHR30163:SF8">
    <property type="entry name" value="LYTIC MUREIN TRANSGLYCOSYLASE"/>
    <property type="match status" value="1"/>
</dbReference>
<dbReference type="InterPro" id="IPR031304">
    <property type="entry name" value="SLT_2"/>
</dbReference>
<protein>
    <submittedName>
        <fullName evidence="3">Membrane-bound lytic murein transglycosylase B</fullName>
        <ecNumber evidence="3">3.2.1.-</ecNumber>
    </submittedName>
</protein>
<dbReference type="EMBL" id="BAET01000002">
    <property type="protein sequence ID" value="GAB54178.1"/>
    <property type="molecule type" value="Genomic_DNA"/>
</dbReference>
<sequence length="430" mass="47588">MKQTHKSRAPLSLHALLNKCSFSKPINLLSAIAVLCSVSFTTLALQTQDVASLVAQNKANFGQCLEGKKVEALNAGVSQSRVNAEFDGFTFIPRVIELDRSQPEFVSTFPNYFSKRVNEWRITKGREKYAEHREFLRTLTDQYGIPGHYLISFWGLETNYGGFKGTMSTLDSLATLACDERRSRFFSNELFLALKLMDSQDLKREEMQGSWAGAMGHTQFMPTTYTNYAIDGDGDGKIDLWESEKDALASGANFLWQLGWQPGLRWGREVKLPQGFDFQLANNEVKTITQWKALGIVKGDGSSLPNSDIESRLRVPAGHQGPAFLTYANFRTIMRWNNSEFYAIAVGQLANQIAGGAGLHATLPDLPSFKISDIVKLQNKLNELGYDVGGADGIMGPATREGIRQFQAQNGLVADGFPSPSTVDTVLSTR</sequence>
<dbReference type="InterPro" id="IPR011970">
    <property type="entry name" value="MltB_2"/>
</dbReference>
<dbReference type="OrthoDB" id="9772911at2"/>
<dbReference type="NCBIfam" id="TIGR02283">
    <property type="entry name" value="MltB_2"/>
    <property type="match status" value="1"/>
</dbReference>
<dbReference type="GO" id="GO:0008933">
    <property type="term" value="F:peptidoglycan lytic transglycosylase activity"/>
    <property type="evidence" value="ECO:0007669"/>
    <property type="project" value="TreeGrafter"/>
</dbReference>
<feature type="domain" description="Transglycosylase SLT" evidence="2">
    <location>
        <begin position="61"/>
        <end position="351"/>
    </location>
</feature>
<dbReference type="SUPFAM" id="SSF53955">
    <property type="entry name" value="Lysozyme-like"/>
    <property type="match status" value="1"/>
</dbReference>
<dbReference type="AlphaFoldDB" id="H5T7A1"/>
<name>H5T7A1_9ALTE</name>
<dbReference type="Gene3D" id="1.10.8.350">
    <property type="entry name" value="Bacterial muramidase"/>
    <property type="match status" value="1"/>
</dbReference>
<evidence type="ECO:0000259" key="1">
    <source>
        <dbReference type="Pfam" id="PF01471"/>
    </source>
</evidence>
<dbReference type="Proteomes" id="UP000053586">
    <property type="component" value="Unassembled WGS sequence"/>
</dbReference>
<keyword evidence="3" id="KW-0378">Hydrolase</keyword>
<dbReference type="Pfam" id="PF13406">
    <property type="entry name" value="SLT_2"/>
    <property type="match status" value="1"/>
</dbReference>
<dbReference type="CDD" id="cd13399">
    <property type="entry name" value="Slt35-like"/>
    <property type="match status" value="1"/>
</dbReference>
<proteinExistence type="predicted"/>
<reference evidence="3 4" key="1">
    <citation type="journal article" date="2012" name="J. Bacteriol.">
        <title>Genome sequence of proteorhodopsin-containing sea ice bacterium Glaciecola punicea ACAM 611T.</title>
        <authorList>
            <person name="Qin Q.-L."/>
            <person name="Xie B.-B."/>
            <person name="Shu Y.-L."/>
            <person name="Rong J.-C."/>
            <person name="Zhao D.-L."/>
            <person name="Zhang X.-Y."/>
            <person name="Chen X.-L."/>
            <person name="Zhou B.-C."/>
            <person name="Zhanga Y.-Z."/>
        </authorList>
    </citation>
    <scope>NUCLEOTIDE SEQUENCE [LARGE SCALE GENOMIC DNA]</scope>
    <source>
        <strain evidence="3 4">ACAM 611</strain>
    </source>
</reference>
<organism evidence="3 4">
    <name type="scientific">Glaciecola punicea ACAM 611</name>
    <dbReference type="NCBI Taxonomy" id="1121923"/>
    <lineage>
        <taxon>Bacteria</taxon>
        <taxon>Pseudomonadati</taxon>
        <taxon>Pseudomonadota</taxon>
        <taxon>Gammaproteobacteria</taxon>
        <taxon>Alteromonadales</taxon>
        <taxon>Alteromonadaceae</taxon>
        <taxon>Glaciecola</taxon>
    </lineage>
</organism>
<dbReference type="SUPFAM" id="SSF47090">
    <property type="entry name" value="PGBD-like"/>
    <property type="match status" value="1"/>
</dbReference>
<dbReference type="Gene3D" id="1.10.530.10">
    <property type="match status" value="1"/>
</dbReference>
<dbReference type="RefSeq" id="WP_006002157.1">
    <property type="nucleotide sequence ID" value="NZ_BAET01000002.1"/>
</dbReference>
<comment type="caution">
    <text evidence="3">The sequence shown here is derived from an EMBL/GenBank/DDBJ whole genome shotgun (WGS) entry which is preliminary data.</text>
</comment>
<keyword evidence="4" id="KW-1185">Reference proteome</keyword>
<feature type="domain" description="Peptidoglycan binding-like" evidence="1">
    <location>
        <begin position="372"/>
        <end position="424"/>
    </location>
</feature>
<dbReference type="PANTHER" id="PTHR30163">
    <property type="entry name" value="MEMBRANE-BOUND LYTIC MUREIN TRANSGLYCOSYLASE B"/>
    <property type="match status" value="1"/>
</dbReference>